<dbReference type="PANTHER" id="PTHR45786">
    <property type="entry name" value="DNA BINDING PROTEIN-LIKE"/>
    <property type="match status" value="1"/>
</dbReference>
<evidence type="ECO:0008006" key="3">
    <source>
        <dbReference type="Google" id="ProtNLM"/>
    </source>
</evidence>
<sequence>VYFRDAEEQLNQRTTLIDHLDPEILQMLQRIIHSNNCFSQGLMTAYEQYGAEQIQNVAIVIKSTPALGRRYDAPSCPEISAMVMENSTDGGFSPHDIVISDRNRGHRYVNSLNPSYMPLHYVLMFPYGEDGWRLGIPSTNGQKDITARAYSAYMVMVRNNYYVQHYNRLFQQTTKRLCERRCTEG</sequence>
<feature type="non-terminal residue" evidence="1">
    <location>
        <position position="1"/>
    </location>
</feature>
<accession>A0A163JHA1</accession>
<name>A0A163JHA1_ABSGL</name>
<evidence type="ECO:0000313" key="1">
    <source>
        <dbReference type="EMBL" id="SAL99332.1"/>
    </source>
</evidence>
<dbReference type="PANTHER" id="PTHR45786:SF74">
    <property type="entry name" value="ATP-DEPENDENT DNA HELICASE"/>
    <property type="match status" value="1"/>
</dbReference>
<dbReference type="EMBL" id="LT552674">
    <property type="protein sequence ID" value="SAL99332.1"/>
    <property type="molecule type" value="Genomic_DNA"/>
</dbReference>
<dbReference type="AlphaFoldDB" id="A0A163JHA1"/>
<evidence type="ECO:0000313" key="2">
    <source>
        <dbReference type="Proteomes" id="UP000078561"/>
    </source>
</evidence>
<proteinExistence type="predicted"/>
<gene>
    <name evidence="1" type="primary">ABSGL_04940.1 scaffold 6226</name>
</gene>
<dbReference type="Proteomes" id="UP000078561">
    <property type="component" value="Unassembled WGS sequence"/>
</dbReference>
<dbReference type="STRING" id="4829.A0A163JHA1"/>
<reference evidence="1" key="1">
    <citation type="submission" date="2016-04" db="EMBL/GenBank/DDBJ databases">
        <authorList>
            <person name="Evans L.H."/>
            <person name="Alamgir A."/>
            <person name="Owens N."/>
            <person name="Weber N.D."/>
            <person name="Virtaneva K."/>
            <person name="Barbian K."/>
            <person name="Babar A."/>
            <person name="Rosenke K."/>
        </authorList>
    </citation>
    <scope>NUCLEOTIDE SEQUENCE [LARGE SCALE GENOMIC DNA]</scope>
    <source>
        <strain evidence="1">CBS 101.48</strain>
    </source>
</reference>
<keyword evidence="2" id="KW-1185">Reference proteome</keyword>
<dbReference type="InParanoid" id="A0A163JHA1"/>
<organism evidence="1">
    <name type="scientific">Absidia glauca</name>
    <name type="common">Pin mould</name>
    <dbReference type="NCBI Taxonomy" id="4829"/>
    <lineage>
        <taxon>Eukaryota</taxon>
        <taxon>Fungi</taxon>
        <taxon>Fungi incertae sedis</taxon>
        <taxon>Mucoromycota</taxon>
        <taxon>Mucoromycotina</taxon>
        <taxon>Mucoromycetes</taxon>
        <taxon>Mucorales</taxon>
        <taxon>Cunninghamellaceae</taxon>
        <taxon>Absidia</taxon>
    </lineage>
</organism>
<dbReference type="OrthoDB" id="2447509at2759"/>
<protein>
    <recommendedName>
        <fullName evidence="3">Helitron helicase-like domain-containing protein</fullName>
    </recommendedName>
</protein>